<dbReference type="Pfam" id="PF11219">
    <property type="entry name" value="DUF3014"/>
    <property type="match status" value="1"/>
</dbReference>
<proteinExistence type="predicted"/>
<dbReference type="Proteomes" id="UP001291309">
    <property type="component" value="Unassembled WGS sequence"/>
</dbReference>
<feature type="region of interest" description="Disordered" evidence="1">
    <location>
        <begin position="1"/>
        <end position="26"/>
    </location>
</feature>
<dbReference type="EMBL" id="JAXIVS010000013">
    <property type="protein sequence ID" value="MDY7231144.1"/>
    <property type="molecule type" value="Genomic_DNA"/>
</dbReference>
<keyword evidence="2" id="KW-0812">Transmembrane</keyword>
<evidence type="ECO:0000313" key="3">
    <source>
        <dbReference type="EMBL" id="MDY7231144.1"/>
    </source>
</evidence>
<keyword evidence="2" id="KW-1133">Transmembrane helix</keyword>
<name>A0ABU5HDH1_9BACT</name>
<organism evidence="3 4">
    <name type="scientific">Hyalangium rubrum</name>
    <dbReference type="NCBI Taxonomy" id="3103134"/>
    <lineage>
        <taxon>Bacteria</taxon>
        <taxon>Pseudomonadati</taxon>
        <taxon>Myxococcota</taxon>
        <taxon>Myxococcia</taxon>
        <taxon>Myxococcales</taxon>
        <taxon>Cystobacterineae</taxon>
        <taxon>Archangiaceae</taxon>
        <taxon>Hyalangium</taxon>
    </lineage>
</organism>
<keyword evidence="2" id="KW-0472">Membrane</keyword>
<evidence type="ECO:0000256" key="2">
    <source>
        <dbReference type="SAM" id="Phobius"/>
    </source>
</evidence>
<feature type="compositionally biased region" description="Low complexity" evidence="1">
    <location>
        <begin position="1"/>
        <end position="21"/>
    </location>
</feature>
<gene>
    <name evidence="3" type="ORF">SYV04_32445</name>
</gene>
<protein>
    <submittedName>
        <fullName evidence="3">DUF3014 domain-containing protein</fullName>
    </submittedName>
</protein>
<evidence type="ECO:0000256" key="1">
    <source>
        <dbReference type="SAM" id="MobiDB-lite"/>
    </source>
</evidence>
<evidence type="ECO:0000313" key="4">
    <source>
        <dbReference type="Proteomes" id="UP001291309"/>
    </source>
</evidence>
<keyword evidence="4" id="KW-1185">Reference proteome</keyword>
<feature type="region of interest" description="Disordered" evidence="1">
    <location>
        <begin position="55"/>
        <end position="88"/>
    </location>
</feature>
<dbReference type="RefSeq" id="WP_321549852.1">
    <property type="nucleotide sequence ID" value="NZ_JAXIVS010000013.1"/>
</dbReference>
<feature type="transmembrane region" description="Helical" evidence="2">
    <location>
        <begin position="30"/>
        <end position="49"/>
    </location>
</feature>
<dbReference type="InterPro" id="IPR021382">
    <property type="entry name" value="DUF3014"/>
</dbReference>
<reference evidence="3 4" key="1">
    <citation type="submission" date="2023-12" db="EMBL/GenBank/DDBJ databases">
        <title>the genome sequence of Hyalangium sp. s54d21.</title>
        <authorList>
            <person name="Zhang X."/>
        </authorList>
    </citation>
    <scope>NUCLEOTIDE SEQUENCE [LARGE SCALE GENOMIC DNA]</scope>
    <source>
        <strain evidence="4">s54d21</strain>
    </source>
</reference>
<accession>A0ABU5HDH1</accession>
<comment type="caution">
    <text evidence="3">The sequence shown here is derived from an EMBL/GenBank/DDBJ whole genome shotgun (WGS) entry which is preliminary data.</text>
</comment>
<sequence length="277" mass="29617">MSQPSNPGSPTPGSSGGELPPTQKPRGKPVVLIAALVVLVGIGVAYSVMRLRQREVPPSEPPPPPVAVQVDAGTPPSLEPPSVPEGDAKVRALMGPLSTDPDFAKWLSVEGLLQRFTTAVSNIADGESPRMVLSFLAPVEGFQVIEAKGKTTIDPKSYERYDGVARVVGSLDLPGAGRAWLELKPLVDRVYAEIAPPGRTFEQTFTQAIQNLLAVPVPEGDVEVVPQGGLYAYADPKLEGLSRAQKHLLRMGPKNIQLIQGRLQALHSELRLTPIDR</sequence>